<organism evidence="2 4">
    <name type="scientific">Tritrichomonas musculus</name>
    <dbReference type="NCBI Taxonomy" id="1915356"/>
    <lineage>
        <taxon>Eukaryota</taxon>
        <taxon>Metamonada</taxon>
        <taxon>Parabasalia</taxon>
        <taxon>Tritrichomonadida</taxon>
        <taxon>Tritrichomonadidae</taxon>
        <taxon>Tritrichomonas</taxon>
    </lineage>
</organism>
<dbReference type="Gene3D" id="3.90.640.10">
    <property type="entry name" value="Actin, Chain A, domain 4"/>
    <property type="match status" value="1"/>
</dbReference>
<evidence type="ECO:0000256" key="1">
    <source>
        <dbReference type="RuleBase" id="RU000487"/>
    </source>
</evidence>
<dbReference type="PROSITE" id="PS01132">
    <property type="entry name" value="ACTINS_ACT_LIKE"/>
    <property type="match status" value="1"/>
</dbReference>
<sequence>MTQQETVVIDNGSCYYKIGFSGGSYKTLKTTVGHAKYVQWVVGSRTLDSFVSDLAQESIGILNYEYPIEHGIITNFEQMERICFFSFYNILRVDPSTFPVLLTEPFMNPTKNREKIITSMFESLNVKYFNLSYQGVLSLYSTFNQTGIVVDCGDGVPEITPIYDGYLIEKGIIRQNFGGDDLINYLKKILMTSGYDYTQRSSEKEIVRDIIEKKSFVALNYQEELMKAKKSNYYNTQYEQSDGTLISQINLFTSNRLILNYLDETILF</sequence>
<dbReference type="SUPFAM" id="SSF53067">
    <property type="entry name" value="Actin-like ATPase domain"/>
    <property type="match status" value="2"/>
</dbReference>
<evidence type="ECO:0000313" key="3">
    <source>
        <dbReference type="EMBL" id="KAK8842030.1"/>
    </source>
</evidence>
<keyword evidence="4" id="KW-1185">Reference proteome</keyword>
<comment type="similarity">
    <text evidence="1">Belongs to the actin family.</text>
</comment>
<dbReference type="InterPro" id="IPR020902">
    <property type="entry name" value="Actin/actin-like_CS"/>
</dbReference>
<reference evidence="2 4" key="1">
    <citation type="submission" date="2024-04" db="EMBL/GenBank/DDBJ databases">
        <title>Tritrichomonas musculus Genome.</title>
        <authorList>
            <person name="Alves-Ferreira E."/>
            <person name="Grigg M."/>
            <person name="Lorenzi H."/>
            <person name="Galac M."/>
        </authorList>
    </citation>
    <scope>NUCLEOTIDE SEQUENCE [LARGE SCALE GENOMIC DNA]</scope>
    <source>
        <strain evidence="2 4">EAF2021</strain>
    </source>
</reference>
<accession>A0ABR2GMG6</accession>
<dbReference type="InterPro" id="IPR004000">
    <property type="entry name" value="Actin"/>
</dbReference>
<dbReference type="PRINTS" id="PR00190">
    <property type="entry name" value="ACTIN"/>
</dbReference>
<dbReference type="InterPro" id="IPR043129">
    <property type="entry name" value="ATPase_NBD"/>
</dbReference>
<protein>
    <recommendedName>
        <fullName evidence="5">Actin</fullName>
    </recommendedName>
</protein>
<dbReference type="Pfam" id="PF00022">
    <property type="entry name" value="Actin"/>
    <property type="match status" value="1"/>
</dbReference>
<gene>
    <name evidence="2" type="ORF">M9Y10_018069</name>
    <name evidence="3" type="ORF">M9Y10_026247</name>
</gene>
<dbReference type="EMBL" id="JAPFFF010000039">
    <property type="protein sequence ID" value="KAK8842030.1"/>
    <property type="molecule type" value="Genomic_DNA"/>
</dbReference>
<evidence type="ECO:0000313" key="2">
    <source>
        <dbReference type="EMBL" id="KAK8835120.1"/>
    </source>
</evidence>
<proteinExistence type="inferred from homology"/>
<dbReference type="EMBL" id="JAPFFF010000233">
    <property type="protein sequence ID" value="KAK8835120.1"/>
    <property type="molecule type" value="Genomic_DNA"/>
</dbReference>
<name>A0ABR2GMG6_9EUKA</name>
<dbReference type="Proteomes" id="UP001470230">
    <property type="component" value="Unassembled WGS sequence"/>
</dbReference>
<dbReference type="Gene3D" id="3.30.420.40">
    <property type="match status" value="1"/>
</dbReference>
<comment type="caution">
    <text evidence="2">The sequence shown here is derived from an EMBL/GenBank/DDBJ whole genome shotgun (WGS) entry which is preliminary data.</text>
</comment>
<evidence type="ECO:0008006" key="5">
    <source>
        <dbReference type="Google" id="ProtNLM"/>
    </source>
</evidence>
<dbReference type="PANTHER" id="PTHR11937">
    <property type="entry name" value="ACTIN"/>
    <property type="match status" value="1"/>
</dbReference>
<dbReference type="SMART" id="SM00268">
    <property type="entry name" value="ACTIN"/>
    <property type="match status" value="1"/>
</dbReference>
<evidence type="ECO:0000313" key="4">
    <source>
        <dbReference type="Proteomes" id="UP001470230"/>
    </source>
</evidence>